<evidence type="ECO:0000259" key="1">
    <source>
        <dbReference type="Pfam" id="PF01863"/>
    </source>
</evidence>
<name>A0A239GTL4_9SPHN</name>
<dbReference type="InterPro" id="IPR002725">
    <property type="entry name" value="YgjP-like_metallopeptidase"/>
</dbReference>
<proteinExistence type="predicted"/>
<dbReference type="Proteomes" id="UP000198281">
    <property type="component" value="Unassembled WGS sequence"/>
</dbReference>
<dbReference type="CDD" id="cd07344">
    <property type="entry name" value="M48_yhfN_like"/>
    <property type="match status" value="1"/>
</dbReference>
<feature type="domain" description="YgjP-like metallopeptidase" evidence="1">
    <location>
        <begin position="32"/>
        <end position="226"/>
    </location>
</feature>
<dbReference type="EMBL" id="FZOS01000013">
    <property type="protein sequence ID" value="SNS71414.1"/>
    <property type="molecule type" value="Genomic_DNA"/>
</dbReference>
<dbReference type="PANTHER" id="PTHR30399">
    <property type="entry name" value="UNCHARACTERIZED PROTEIN YGJP"/>
    <property type="match status" value="1"/>
</dbReference>
<dbReference type="PANTHER" id="PTHR30399:SF1">
    <property type="entry name" value="UTP PYROPHOSPHATASE"/>
    <property type="match status" value="1"/>
</dbReference>
<accession>A0A239GTL4</accession>
<dbReference type="Pfam" id="PF01863">
    <property type="entry name" value="YgjP-like"/>
    <property type="match status" value="1"/>
</dbReference>
<protein>
    <recommendedName>
        <fullName evidence="1">YgjP-like metallopeptidase domain-containing protein</fullName>
    </recommendedName>
</protein>
<evidence type="ECO:0000313" key="3">
    <source>
        <dbReference type="Proteomes" id="UP000198281"/>
    </source>
</evidence>
<dbReference type="Gene3D" id="3.30.2010.10">
    <property type="entry name" value="Metalloproteases ('zincins'), catalytic domain"/>
    <property type="match status" value="1"/>
</dbReference>
<dbReference type="InterPro" id="IPR053136">
    <property type="entry name" value="UTP_pyrophosphatase-like"/>
</dbReference>
<dbReference type="AlphaFoldDB" id="A0A239GTL4"/>
<keyword evidence="3" id="KW-1185">Reference proteome</keyword>
<organism evidence="2 3">
    <name type="scientific">Edaphosphingomonas laterariae</name>
    <dbReference type="NCBI Taxonomy" id="861865"/>
    <lineage>
        <taxon>Bacteria</taxon>
        <taxon>Pseudomonadati</taxon>
        <taxon>Pseudomonadota</taxon>
        <taxon>Alphaproteobacteria</taxon>
        <taxon>Sphingomonadales</taxon>
        <taxon>Rhizorhabdaceae</taxon>
        <taxon>Edaphosphingomonas</taxon>
    </lineage>
</organism>
<dbReference type="RefSeq" id="WP_245842883.1">
    <property type="nucleotide sequence ID" value="NZ_FZOS01000013.1"/>
</dbReference>
<gene>
    <name evidence="2" type="ORF">SAMN06295912_11358</name>
</gene>
<evidence type="ECO:0000313" key="2">
    <source>
        <dbReference type="EMBL" id="SNS71414.1"/>
    </source>
</evidence>
<reference evidence="3" key="1">
    <citation type="submission" date="2017-06" db="EMBL/GenBank/DDBJ databases">
        <authorList>
            <person name="Varghese N."/>
            <person name="Submissions S."/>
        </authorList>
    </citation>
    <scope>NUCLEOTIDE SEQUENCE [LARGE SCALE GENOMIC DNA]</scope>
    <source>
        <strain evidence="3">LNB2</strain>
    </source>
</reference>
<sequence>MSTGSSEPVFAGGGRIRPLTIKRMAQARALRLAVDPRDGTVRLTMPKRAALGHALAWVESKRGWIEAALARLPATVPIEPGGAVPFEGHLRQIDWQEGRPRAVRLEEDRFILGGPRETMAARLIRWMRSEALVRLDAETRAMAAKAGVSIARVAIGDPRSRWGSCSSAGDIRYSWRLVLAPVAVREATVAHEVAHRLHMDHSPAFHAAVCKLLGRDPATERAWLRANGAALYWLGREG</sequence>